<dbReference type="GO" id="GO:0000976">
    <property type="term" value="F:transcription cis-regulatory region binding"/>
    <property type="evidence" value="ECO:0007669"/>
    <property type="project" value="TreeGrafter"/>
</dbReference>
<dbReference type="Pfam" id="PF13977">
    <property type="entry name" value="TetR_C_6"/>
    <property type="match status" value="1"/>
</dbReference>
<evidence type="ECO:0000256" key="5">
    <source>
        <dbReference type="PROSITE-ProRule" id="PRU00335"/>
    </source>
</evidence>
<gene>
    <name evidence="7" type="ORF">Afe05nite_22460</name>
</gene>
<evidence type="ECO:0000313" key="8">
    <source>
        <dbReference type="Proteomes" id="UP000598174"/>
    </source>
</evidence>
<dbReference type="InterPro" id="IPR039538">
    <property type="entry name" value="BetI_C"/>
</dbReference>
<evidence type="ECO:0000313" key="7">
    <source>
        <dbReference type="EMBL" id="GIE10406.1"/>
    </source>
</evidence>
<evidence type="ECO:0000256" key="2">
    <source>
        <dbReference type="ARBA" id="ARBA00023015"/>
    </source>
</evidence>
<evidence type="ECO:0000259" key="6">
    <source>
        <dbReference type="PROSITE" id="PS50977"/>
    </source>
</evidence>
<sequence length="200" mass="21891">MPKRVDHEERRRQLAEAVWRIAATRGLPAATMREVAAEAGVSMRLVQYYFTTKERLIVYAFEEVAAAAGRRMRARFAALGRTPTPVEVVRTVLLEVMPYDEESHLLSRVHAAYYAAALTDPALASAAARNPQDSLENVIARQLRAGQQAGRVSPGIDPDLEARTLAALGAGLASTIHVGVRTPEEAAAVVDYQIRRLFGE</sequence>
<dbReference type="Pfam" id="PF00440">
    <property type="entry name" value="TetR_N"/>
    <property type="match status" value="1"/>
</dbReference>
<name>A0A919IWM0_9ACTN</name>
<feature type="domain" description="HTH tetR-type" evidence="6">
    <location>
        <begin position="8"/>
        <end position="68"/>
    </location>
</feature>
<dbReference type="Gene3D" id="1.10.357.10">
    <property type="entry name" value="Tetracycline Repressor, domain 2"/>
    <property type="match status" value="1"/>
</dbReference>
<dbReference type="InterPro" id="IPR001647">
    <property type="entry name" value="HTH_TetR"/>
</dbReference>
<dbReference type="InterPro" id="IPR009057">
    <property type="entry name" value="Homeodomain-like_sf"/>
</dbReference>
<dbReference type="SUPFAM" id="SSF48498">
    <property type="entry name" value="Tetracyclin repressor-like, C-terminal domain"/>
    <property type="match status" value="1"/>
</dbReference>
<dbReference type="GO" id="GO:0003700">
    <property type="term" value="F:DNA-binding transcription factor activity"/>
    <property type="evidence" value="ECO:0007669"/>
    <property type="project" value="TreeGrafter"/>
</dbReference>
<reference evidence="7" key="1">
    <citation type="submission" date="2021-01" db="EMBL/GenBank/DDBJ databases">
        <title>Whole genome shotgun sequence of Actinoplanes ferrugineus NBRC 15555.</title>
        <authorList>
            <person name="Komaki H."/>
            <person name="Tamura T."/>
        </authorList>
    </citation>
    <scope>NUCLEOTIDE SEQUENCE</scope>
    <source>
        <strain evidence="7">NBRC 15555</strain>
    </source>
</reference>
<keyword evidence="8" id="KW-1185">Reference proteome</keyword>
<dbReference type="Proteomes" id="UP000598174">
    <property type="component" value="Unassembled WGS sequence"/>
</dbReference>
<dbReference type="SUPFAM" id="SSF46689">
    <property type="entry name" value="Homeodomain-like"/>
    <property type="match status" value="1"/>
</dbReference>
<dbReference type="AlphaFoldDB" id="A0A919IWM0"/>
<keyword evidence="4" id="KW-0804">Transcription</keyword>
<dbReference type="PROSITE" id="PS50977">
    <property type="entry name" value="HTH_TETR_2"/>
    <property type="match status" value="1"/>
</dbReference>
<dbReference type="RefSeq" id="WP_203816965.1">
    <property type="nucleotide sequence ID" value="NZ_BAAABP010000071.1"/>
</dbReference>
<comment type="caution">
    <text evidence="7">The sequence shown here is derived from an EMBL/GenBank/DDBJ whole genome shotgun (WGS) entry which is preliminary data.</text>
</comment>
<keyword evidence="3 5" id="KW-0238">DNA-binding</keyword>
<dbReference type="InterPro" id="IPR050109">
    <property type="entry name" value="HTH-type_TetR-like_transc_reg"/>
</dbReference>
<evidence type="ECO:0000256" key="1">
    <source>
        <dbReference type="ARBA" id="ARBA00022491"/>
    </source>
</evidence>
<accession>A0A919IWM0</accession>
<protein>
    <recommendedName>
        <fullName evidence="6">HTH tetR-type domain-containing protein</fullName>
    </recommendedName>
</protein>
<dbReference type="PANTHER" id="PTHR30055:SF234">
    <property type="entry name" value="HTH-TYPE TRANSCRIPTIONAL REGULATOR BETI"/>
    <property type="match status" value="1"/>
</dbReference>
<keyword evidence="2" id="KW-0805">Transcription regulation</keyword>
<feature type="DNA-binding region" description="H-T-H motif" evidence="5">
    <location>
        <begin position="31"/>
        <end position="50"/>
    </location>
</feature>
<dbReference type="InterPro" id="IPR036271">
    <property type="entry name" value="Tet_transcr_reg_TetR-rel_C_sf"/>
</dbReference>
<keyword evidence="1" id="KW-0678">Repressor</keyword>
<organism evidence="7 8">
    <name type="scientific">Paractinoplanes ferrugineus</name>
    <dbReference type="NCBI Taxonomy" id="113564"/>
    <lineage>
        <taxon>Bacteria</taxon>
        <taxon>Bacillati</taxon>
        <taxon>Actinomycetota</taxon>
        <taxon>Actinomycetes</taxon>
        <taxon>Micromonosporales</taxon>
        <taxon>Micromonosporaceae</taxon>
        <taxon>Paractinoplanes</taxon>
    </lineage>
</organism>
<dbReference type="PANTHER" id="PTHR30055">
    <property type="entry name" value="HTH-TYPE TRANSCRIPTIONAL REGULATOR RUTR"/>
    <property type="match status" value="1"/>
</dbReference>
<proteinExistence type="predicted"/>
<dbReference type="EMBL" id="BOMM01000016">
    <property type="protein sequence ID" value="GIE10406.1"/>
    <property type="molecule type" value="Genomic_DNA"/>
</dbReference>
<evidence type="ECO:0000256" key="4">
    <source>
        <dbReference type="ARBA" id="ARBA00023163"/>
    </source>
</evidence>
<evidence type="ECO:0000256" key="3">
    <source>
        <dbReference type="ARBA" id="ARBA00023125"/>
    </source>
</evidence>